<dbReference type="AlphaFoldDB" id="A0A3M8K6Y6"/>
<proteinExistence type="predicted"/>
<dbReference type="OrthoDB" id="4427346at2"/>
<dbReference type="RefSeq" id="WP_123048112.1">
    <property type="nucleotide sequence ID" value="NZ_PTJO01000004.1"/>
</dbReference>
<organism evidence="2 3">
    <name type="scientific">Corynebacterium alimapuense</name>
    <dbReference type="NCBI Taxonomy" id="1576874"/>
    <lineage>
        <taxon>Bacteria</taxon>
        <taxon>Bacillati</taxon>
        <taxon>Actinomycetota</taxon>
        <taxon>Actinomycetes</taxon>
        <taxon>Mycobacteriales</taxon>
        <taxon>Corynebacteriaceae</taxon>
        <taxon>Corynebacterium</taxon>
    </lineage>
</organism>
<dbReference type="InterPro" id="IPR019662">
    <property type="entry name" value="DUF2516"/>
</dbReference>
<dbReference type="Pfam" id="PF10724">
    <property type="entry name" value="DUF2516"/>
    <property type="match status" value="1"/>
</dbReference>
<sequence length="98" mass="11052">MTSAILLNGYFTFELILYSLIAMAGLAGAFFAATTRDDAYPAGDRKSKWIWVGILFASAFVVFTRMPFLSWIGMVVIGLYWFDVRPQLRSLINGSNNW</sequence>
<reference evidence="2 3" key="1">
    <citation type="submission" date="2018-02" db="EMBL/GenBank/DDBJ databases">
        <title>Corynebacterium alimpuense sp. nov., a marine obligate actinomycete isolated from sediments of Valparaiso bay, Chile.</title>
        <authorList>
            <person name="Claverias F."/>
            <person name="Gonzales-Siles L."/>
            <person name="Salva-Serra F."/>
            <person name="Inganaes E."/>
            <person name="Molin K."/>
            <person name="Cumsille A."/>
            <person name="Undabarrena A."/>
            <person name="Couve E."/>
            <person name="Moore E.R.B."/>
            <person name="Gomila M."/>
            <person name="Camara B."/>
        </authorList>
    </citation>
    <scope>NUCLEOTIDE SEQUENCE [LARGE SCALE GENOMIC DNA]</scope>
    <source>
        <strain evidence="2 3">CCUG 69366</strain>
    </source>
</reference>
<accession>A0A3M8K6Y6</accession>
<dbReference type="EMBL" id="PTJO01000004">
    <property type="protein sequence ID" value="RNE48977.1"/>
    <property type="molecule type" value="Genomic_DNA"/>
</dbReference>
<keyword evidence="1" id="KW-1133">Transmembrane helix</keyword>
<keyword evidence="3" id="KW-1185">Reference proteome</keyword>
<evidence type="ECO:0000256" key="1">
    <source>
        <dbReference type="SAM" id="Phobius"/>
    </source>
</evidence>
<gene>
    <name evidence="2" type="ORF">C5L39_06750</name>
</gene>
<evidence type="ECO:0000313" key="3">
    <source>
        <dbReference type="Proteomes" id="UP000266975"/>
    </source>
</evidence>
<keyword evidence="1" id="KW-0812">Transmembrane</keyword>
<feature type="transmembrane region" description="Helical" evidence="1">
    <location>
        <begin position="54"/>
        <end position="82"/>
    </location>
</feature>
<evidence type="ECO:0000313" key="2">
    <source>
        <dbReference type="EMBL" id="RNE48977.1"/>
    </source>
</evidence>
<dbReference type="Proteomes" id="UP000266975">
    <property type="component" value="Unassembled WGS sequence"/>
</dbReference>
<protein>
    <submittedName>
        <fullName evidence="2">DUF2516 domain-containing protein</fullName>
    </submittedName>
</protein>
<comment type="caution">
    <text evidence="2">The sequence shown here is derived from an EMBL/GenBank/DDBJ whole genome shotgun (WGS) entry which is preliminary data.</text>
</comment>
<name>A0A3M8K6Y6_9CORY</name>
<feature type="transmembrane region" description="Helical" evidence="1">
    <location>
        <begin position="15"/>
        <end position="33"/>
    </location>
</feature>
<keyword evidence="1" id="KW-0472">Membrane</keyword>